<dbReference type="Gene3D" id="3.90.470.20">
    <property type="entry name" value="4'-phosphopantetheinyl transferase domain"/>
    <property type="match status" value="2"/>
</dbReference>
<evidence type="ECO:0000259" key="3">
    <source>
        <dbReference type="Pfam" id="PF01648"/>
    </source>
</evidence>
<dbReference type="PANTHER" id="PTHR12215">
    <property type="entry name" value="PHOSPHOPANTETHEINE TRANSFERASE"/>
    <property type="match status" value="1"/>
</dbReference>
<dbReference type="GO" id="GO:0000287">
    <property type="term" value="F:magnesium ion binding"/>
    <property type="evidence" value="ECO:0007669"/>
    <property type="project" value="InterPro"/>
</dbReference>
<accession>A0A923LPW4</accession>
<comment type="similarity">
    <text evidence="1">Belongs to the P-Pant transferase superfamily. Gsp/Sfp/HetI/AcpT family.</text>
</comment>
<dbReference type="GO" id="GO:0008897">
    <property type="term" value="F:holo-[acyl-carrier-protein] synthase activity"/>
    <property type="evidence" value="ECO:0007669"/>
    <property type="project" value="InterPro"/>
</dbReference>
<sequence>MEEQAVCKVSYTRLKDLALENRELYSYQKKLAMWMLKQSFLDFFQMELKEEAVGRTSYGKPYYKEAENCYFNISHCRQAVCVAVCRYPVGIDVESMRKIGLPAVKKCCSKRELQYVFADRQMYSCDQQLSLEGTKRFLHLWTLKESYVKMTGEGIRMPLNTIDFALGVVSDRQKPFTVLKSGEKGSTSSLYLENELIMALSIKKGDIKTGREVIWQEYEKPAW</sequence>
<evidence type="ECO:0000256" key="1">
    <source>
        <dbReference type="ARBA" id="ARBA00010990"/>
    </source>
</evidence>
<name>A0A923LPW4_9FIRM</name>
<protein>
    <submittedName>
        <fullName evidence="4">4'-phosphopantetheinyl transferase superfamily protein</fullName>
    </submittedName>
</protein>
<keyword evidence="5" id="KW-1185">Reference proteome</keyword>
<dbReference type="Proteomes" id="UP000606720">
    <property type="component" value="Unassembled WGS sequence"/>
</dbReference>
<dbReference type="InterPro" id="IPR050559">
    <property type="entry name" value="P-Pant_transferase_sf"/>
</dbReference>
<dbReference type="GO" id="GO:0005829">
    <property type="term" value="C:cytosol"/>
    <property type="evidence" value="ECO:0007669"/>
    <property type="project" value="TreeGrafter"/>
</dbReference>
<dbReference type="SUPFAM" id="SSF56214">
    <property type="entry name" value="4'-phosphopantetheinyl transferase"/>
    <property type="match status" value="2"/>
</dbReference>
<dbReference type="AlphaFoldDB" id="A0A923LPW4"/>
<dbReference type="PANTHER" id="PTHR12215:SF10">
    <property type="entry name" value="L-AMINOADIPATE-SEMIALDEHYDE DEHYDROGENASE-PHOSPHOPANTETHEINYL TRANSFERASE"/>
    <property type="match status" value="1"/>
</dbReference>
<feature type="domain" description="4'-phosphopantetheinyl transferase" evidence="3">
    <location>
        <begin position="88"/>
        <end position="166"/>
    </location>
</feature>
<dbReference type="GO" id="GO:0019878">
    <property type="term" value="P:lysine biosynthetic process via aminoadipic acid"/>
    <property type="evidence" value="ECO:0007669"/>
    <property type="project" value="TreeGrafter"/>
</dbReference>
<evidence type="ECO:0000313" key="4">
    <source>
        <dbReference type="EMBL" id="MBC5713761.1"/>
    </source>
</evidence>
<dbReference type="InterPro" id="IPR037143">
    <property type="entry name" value="4-PPantetheinyl_Trfase_dom_sf"/>
</dbReference>
<dbReference type="RefSeq" id="WP_186866595.1">
    <property type="nucleotide sequence ID" value="NZ_JACOPH010000003.1"/>
</dbReference>
<dbReference type="EMBL" id="JACOPH010000003">
    <property type="protein sequence ID" value="MBC5713761.1"/>
    <property type="molecule type" value="Genomic_DNA"/>
</dbReference>
<keyword evidence="2 4" id="KW-0808">Transferase</keyword>
<organism evidence="4 5">
    <name type="scientific">Roseburia zhanii</name>
    <dbReference type="NCBI Taxonomy" id="2763064"/>
    <lineage>
        <taxon>Bacteria</taxon>
        <taxon>Bacillati</taxon>
        <taxon>Bacillota</taxon>
        <taxon>Clostridia</taxon>
        <taxon>Lachnospirales</taxon>
        <taxon>Lachnospiraceae</taxon>
        <taxon>Roseburia</taxon>
    </lineage>
</organism>
<evidence type="ECO:0000256" key="2">
    <source>
        <dbReference type="ARBA" id="ARBA00022679"/>
    </source>
</evidence>
<evidence type="ECO:0000313" key="5">
    <source>
        <dbReference type="Proteomes" id="UP000606720"/>
    </source>
</evidence>
<gene>
    <name evidence="4" type="ORF">H8S17_05950</name>
</gene>
<reference evidence="4" key="1">
    <citation type="submission" date="2020-08" db="EMBL/GenBank/DDBJ databases">
        <title>Genome public.</title>
        <authorList>
            <person name="Liu C."/>
            <person name="Sun Q."/>
        </authorList>
    </citation>
    <scope>NUCLEOTIDE SEQUENCE</scope>
    <source>
        <strain evidence="4">BX1005</strain>
    </source>
</reference>
<comment type="caution">
    <text evidence="4">The sequence shown here is derived from an EMBL/GenBank/DDBJ whole genome shotgun (WGS) entry which is preliminary data.</text>
</comment>
<dbReference type="Pfam" id="PF01648">
    <property type="entry name" value="ACPS"/>
    <property type="match status" value="1"/>
</dbReference>
<dbReference type="InterPro" id="IPR008278">
    <property type="entry name" value="4-PPantetheinyl_Trfase_dom"/>
</dbReference>
<proteinExistence type="inferred from homology"/>